<feature type="transmembrane region" description="Helical" evidence="1">
    <location>
        <begin position="68"/>
        <end position="90"/>
    </location>
</feature>
<evidence type="ECO:0000256" key="1">
    <source>
        <dbReference type="SAM" id="Phobius"/>
    </source>
</evidence>
<keyword evidence="1" id="KW-0472">Membrane</keyword>
<proteinExistence type="predicted"/>
<evidence type="ECO:0000313" key="2">
    <source>
        <dbReference type="Proteomes" id="UP000025227"/>
    </source>
</evidence>
<protein>
    <submittedName>
        <fullName evidence="3">Uncharacterized protein</fullName>
    </submittedName>
</protein>
<keyword evidence="1" id="KW-0812">Transmembrane</keyword>
<dbReference type="OMA" id="MPQQSID"/>
<keyword evidence="2" id="KW-1185">Reference proteome</keyword>
<accession>A0A7I4Y4J5</accession>
<dbReference type="OrthoDB" id="5838215at2759"/>
<evidence type="ECO:0000313" key="3">
    <source>
        <dbReference type="WBParaSite" id="HCON_00050890-00001"/>
    </source>
</evidence>
<sequence length="681" mass="77479">MRLFNRLSYEPVHQPRMKVFTVGLDDKEKSQKADLEKNDSVKTAADVPPMMPVPTPIIVPRAAPKKRFGCGVLSWVVAAFFIVLLCLTISEITYNRQRDQAFLRLKWAELRQRMLGFELLSQAQQQDAQPQVQQPINELPAFPRRNDLVDNVGTTTVASTSVAPEKNVDKTSFEANNDELTSKFDLLRMLLSKMRENAEEMGLSGDMQVHVIEVKPMPNKMPQQSIDDAFGEIAMPRQVFGQRRNSEEENNEFGNHIELPWQFDRESSRPTPWVHPFERMNHWEGPQWGQENRWPQENHIFEALQDMPEEEPQMRITHHYDKDSQTPQRVVTELFGNTAPEVIGHMLGQRNAQAQLQFQQQQQAMMQQQQQQAMMQQQQQPQPWPQPLAQPPAQPFFQPWVPPPPQMWDQPHWDQLPIPPQVPPMVYFFNPVPMPQQQFQQQLPPPPPFQPAITHQNQFPLPVQNQAPIVPQPQPFPVDNNNNANTFNDNAVMTPWYMSGDDQRWQQTWENNNKVDTPFNPHPAAAATPVVENTAAVDQQPVILQPAPGQPTGHDSEGIDGFSKEEKFNVPVDIASDVPPQTMAVAPEKPSQVDVPMVNPWQHAQPEAAEEPMPAAVPQMADPSLGPADDKDFLPLRVSEEVAGQPQSDAETVGAVVVQDTFPKKQDTPFFQIDDPSTFRH</sequence>
<reference evidence="3" key="1">
    <citation type="submission" date="2020-12" db="UniProtKB">
        <authorList>
            <consortium name="WormBaseParasite"/>
        </authorList>
    </citation>
    <scope>IDENTIFICATION</scope>
    <source>
        <strain evidence="3">MHco3</strain>
    </source>
</reference>
<dbReference type="WBParaSite" id="HCON_00050890-00001">
    <property type="protein sequence ID" value="HCON_00050890-00001"/>
    <property type="gene ID" value="HCON_00050890"/>
</dbReference>
<dbReference type="AlphaFoldDB" id="A0A7I4Y4J5"/>
<dbReference type="Proteomes" id="UP000025227">
    <property type="component" value="Unplaced"/>
</dbReference>
<name>A0A7I4Y4J5_HAECO</name>
<organism evidence="2 3">
    <name type="scientific">Haemonchus contortus</name>
    <name type="common">Barber pole worm</name>
    <dbReference type="NCBI Taxonomy" id="6289"/>
    <lineage>
        <taxon>Eukaryota</taxon>
        <taxon>Metazoa</taxon>
        <taxon>Ecdysozoa</taxon>
        <taxon>Nematoda</taxon>
        <taxon>Chromadorea</taxon>
        <taxon>Rhabditida</taxon>
        <taxon>Rhabditina</taxon>
        <taxon>Rhabditomorpha</taxon>
        <taxon>Strongyloidea</taxon>
        <taxon>Trichostrongylidae</taxon>
        <taxon>Haemonchus</taxon>
    </lineage>
</organism>
<keyword evidence="1" id="KW-1133">Transmembrane helix</keyword>